<dbReference type="PANTHER" id="PTHR33371">
    <property type="entry name" value="INTERMEMBRANE PHOSPHOLIPID TRANSPORT SYSTEM BINDING PROTEIN MLAD-RELATED"/>
    <property type="match status" value="1"/>
</dbReference>
<proteinExistence type="predicted"/>
<dbReference type="RefSeq" id="WP_196150315.1">
    <property type="nucleotide sequence ID" value="NZ_JADMLG010000006.1"/>
</dbReference>
<feature type="domain" description="Mce/MlaD" evidence="2">
    <location>
        <begin position="55"/>
        <end position="126"/>
    </location>
</feature>
<keyword evidence="4" id="KW-1185">Reference proteome</keyword>
<dbReference type="Proteomes" id="UP000655751">
    <property type="component" value="Unassembled WGS sequence"/>
</dbReference>
<dbReference type="InterPro" id="IPR052336">
    <property type="entry name" value="MlaD_Phospholipid_Transporter"/>
</dbReference>
<dbReference type="EMBL" id="JADMLG010000006">
    <property type="protein sequence ID" value="MBH0778011.1"/>
    <property type="molecule type" value="Genomic_DNA"/>
</dbReference>
<comment type="caution">
    <text evidence="3">The sequence shown here is derived from an EMBL/GenBank/DDBJ whole genome shotgun (WGS) entry which is preliminary data.</text>
</comment>
<dbReference type="PANTHER" id="PTHR33371:SF18">
    <property type="entry name" value="MCE-FAMILY PROTEIN MCE3C"/>
    <property type="match status" value="1"/>
</dbReference>
<keyword evidence="1" id="KW-0472">Membrane</keyword>
<dbReference type="GO" id="GO:0005576">
    <property type="term" value="C:extracellular region"/>
    <property type="evidence" value="ECO:0007669"/>
    <property type="project" value="TreeGrafter"/>
</dbReference>
<organism evidence="3 4">
    <name type="scientific">Nocardia bovistercoris</name>
    <dbReference type="NCBI Taxonomy" id="2785916"/>
    <lineage>
        <taxon>Bacteria</taxon>
        <taxon>Bacillati</taxon>
        <taxon>Actinomycetota</taxon>
        <taxon>Actinomycetes</taxon>
        <taxon>Mycobacteriales</taxon>
        <taxon>Nocardiaceae</taxon>
        <taxon>Nocardia</taxon>
    </lineage>
</organism>
<evidence type="ECO:0000313" key="3">
    <source>
        <dbReference type="EMBL" id="MBH0778011.1"/>
    </source>
</evidence>
<keyword evidence="1" id="KW-0812">Transmembrane</keyword>
<evidence type="ECO:0000313" key="4">
    <source>
        <dbReference type="Proteomes" id="UP000655751"/>
    </source>
</evidence>
<accession>A0A931N492</accession>
<gene>
    <name evidence="3" type="ORF">IT779_17170</name>
</gene>
<dbReference type="AlphaFoldDB" id="A0A931N492"/>
<keyword evidence="1" id="KW-1133">Transmembrane helix</keyword>
<evidence type="ECO:0000259" key="2">
    <source>
        <dbReference type="Pfam" id="PF02470"/>
    </source>
</evidence>
<protein>
    <submittedName>
        <fullName evidence="3">MCE family protein</fullName>
    </submittedName>
</protein>
<evidence type="ECO:0000256" key="1">
    <source>
        <dbReference type="SAM" id="Phobius"/>
    </source>
</evidence>
<name>A0A931N492_9NOCA</name>
<reference evidence="3" key="1">
    <citation type="submission" date="2020-11" db="EMBL/GenBank/DDBJ databases">
        <title>Nocardia NEAU-351.nov., a novel actinomycete isolated from the cow dung.</title>
        <authorList>
            <person name="Zhang X."/>
        </authorList>
    </citation>
    <scope>NUCLEOTIDE SEQUENCE</scope>
    <source>
        <strain evidence="3">NEAU-351</strain>
    </source>
</reference>
<feature type="transmembrane region" description="Helical" evidence="1">
    <location>
        <begin position="26"/>
        <end position="47"/>
    </location>
</feature>
<dbReference type="InterPro" id="IPR003399">
    <property type="entry name" value="Mce/MlaD"/>
</dbReference>
<sequence>MSRSRPRRRRAGDPRRSDTVAADLRWGLAGFGCVIALVVAIGGVRVLGGASEHLYTADMSEAGFIRVGDDVRVAGIPVGEVRSLSLRSDRVRVEFSVADTVFVGSRTTLAVRMLTVVGGYYLAVLPDGAEPLGSDVIAPEQVRLPYNLTQVFQDAIEPVRRIDSGELRRSLDAVATSLDAGPGSLAAVLDATQVLATTLDRQNADISRTLTVADEYLTAMDANTETMGRLLSTFATLETIIADNHVQVGRVLDDLAAVLHGLTPLGRAWDASLRERAQPLAAAVPRLEELAARLGALLESLRSFEQRLLTVASPQGGLAIDQSAATLRVGGICVPIPGGNC</sequence>
<dbReference type="Pfam" id="PF02470">
    <property type="entry name" value="MlaD"/>
    <property type="match status" value="1"/>
</dbReference>